<dbReference type="GO" id="GO:0000976">
    <property type="term" value="F:transcription cis-regulatory region binding"/>
    <property type="evidence" value="ECO:0007669"/>
    <property type="project" value="TreeGrafter"/>
</dbReference>
<dbReference type="PANTHER" id="PTHR37534:SF7">
    <property type="entry name" value="TRANSCRIPTIONAL ACTIVATOR PROTEIN UGA3"/>
    <property type="match status" value="1"/>
</dbReference>
<dbReference type="PROSITE" id="PS00463">
    <property type="entry name" value="ZN2_CY6_FUNGAL_1"/>
    <property type="match status" value="1"/>
</dbReference>
<dbReference type="InterPro" id="IPR036864">
    <property type="entry name" value="Zn2-C6_fun-type_DNA-bd_sf"/>
</dbReference>
<feature type="region of interest" description="Disordered" evidence="3">
    <location>
        <begin position="49"/>
        <end position="97"/>
    </location>
</feature>
<evidence type="ECO:0000259" key="4">
    <source>
        <dbReference type="PROSITE" id="PS50048"/>
    </source>
</evidence>
<accession>A0A4T0X3P8</accession>
<dbReference type="GO" id="GO:0005634">
    <property type="term" value="C:nucleus"/>
    <property type="evidence" value="ECO:0007669"/>
    <property type="project" value="UniProtKB-SubCell"/>
</dbReference>
<dbReference type="InterPro" id="IPR038635">
    <property type="entry name" value="CCR4-NOT_su2/3/5_C_sf"/>
</dbReference>
<dbReference type="PROSITE" id="PS50048">
    <property type="entry name" value="ZN2_CY6_FUNGAL_2"/>
    <property type="match status" value="1"/>
</dbReference>
<dbReference type="GO" id="GO:0000289">
    <property type="term" value="P:nuclear-transcribed mRNA poly(A) tail shortening"/>
    <property type="evidence" value="ECO:0007669"/>
    <property type="project" value="UniProtKB-ARBA"/>
</dbReference>
<dbReference type="Pfam" id="PF00172">
    <property type="entry name" value="Zn_clus"/>
    <property type="match status" value="1"/>
</dbReference>
<evidence type="ECO:0000256" key="3">
    <source>
        <dbReference type="SAM" id="MobiDB-lite"/>
    </source>
</evidence>
<feature type="compositionally biased region" description="Polar residues" evidence="3">
    <location>
        <begin position="60"/>
        <end position="85"/>
    </location>
</feature>
<dbReference type="SUPFAM" id="SSF57701">
    <property type="entry name" value="Zn2/Cys6 DNA-binding domain"/>
    <property type="match status" value="1"/>
</dbReference>
<feature type="region of interest" description="Disordered" evidence="3">
    <location>
        <begin position="877"/>
        <end position="939"/>
    </location>
</feature>
<dbReference type="GO" id="GO:0030015">
    <property type="term" value="C:CCR4-NOT core complex"/>
    <property type="evidence" value="ECO:0007669"/>
    <property type="project" value="UniProtKB-ARBA"/>
</dbReference>
<gene>
    <name evidence="5" type="ORF">CANINC_001490</name>
</gene>
<sequence>MPESQLSERSGSQTSKLSRNQQKSELTPEQIQQQNILKLNGFSTSTILRNTATDGDEDSGGNSATKLPTPPGLTSNITDRANSNVILPVDEDDDNKDPMEKFGLQALTSLLRQDDNDQNNIAKGMDLNMLGLDLSSDNKSKTLCKTLASPWLETSRSEVEPIYTKPESFNISPSEVIPLEDRIAQFNELTLFFIFYTKPRDILQELVSRELIRRNWRFHKELQVWLTKDTSVEPKQTSIGTEEGTYIFFDPISWDFVTKSLVLVWNKSNTLVHYVKRKKIVIKMSTFQLNLSFEDGQLKENNEQDSKKRSSNGCITCKIRKKRCDEAKPICTACRRLKRRCAYIEDYMTKEEIKQLKETIEVVEQVSKSRIRRKKNESETEKCDKKHEKVIKKRKSDATKKVVFNPLAMDMASTSFQNFNIFPNLPHQSPSYPENTNHADTGASDSNMQLKNYIDFLSMDKKNTLISPTLSFMTDRASLINENLLSPSLFTNLTNTTEIPQLELDNMDTVRHQSMSYVNDIENQKNIIQMPDQDTFKDIFSNNFPRLLQEHFKFEDYDAHILEETHNEIGQKLQTECQAPDPADITDIVHVVRQNGRKSPELYVNPSIVQSSTLATLSDLGKTLYEYYRDRLSFIVCSAPKKENMYLNTFLPMAHIDKSVLYGILAWSAFHMGGETMVNQGNYYIKLALEHFRKQPLLPCDFVEQEGLGLVYDTVDETDEALVREPVLDADGKIYENLDLRTLKYDNLINMRLAAFLILCGVEICKGDVSRWTKYLTYGAELIRMKGGLKKFSESKDEHFLVTNYAYHDITAIQVTDEKTIHFGLDEYEEMWSKSNELEFTDPLHGISSPVFKLIAEINTLIAEVQKVTKRRIKKDRRKGSINVSDSPVEESLGYSGLNNGEQSSTTSSTIEEMFKKIGGDDDFGGEENESNDDENVPAEELERIISECMRIEEKILSVKPKLSPDVTPNELELQLTIFECFQITARIHLRQSVLRVNSGSIEIQMLTGELIKVLDVLLGSEFEACLCFPMFIAGMNCVTKNDRNAMMKRFTAFIERYRWKNVARCQIIIKYIWKLNCKGDKFVDWHDIVKTLGWYLSFA</sequence>
<protein>
    <recommendedName>
        <fullName evidence="4">Zn(2)-C6 fungal-type domain-containing protein</fullName>
    </recommendedName>
</protein>
<name>A0A4T0X3P8_9ASCO</name>
<comment type="caution">
    <text evidence="5">The sequence shown here is derived from an EMBL/GenBank/DDBJ whole genome shotgun (WGS) entry which is preliminary data.</text>
</comment>
<evidence type="ECO:0000313" key="6">
    <source>
        <dbReference type="Proteomes" id="UP000307173"/>
    </source>
</evidence>
<dbReference type="Gene3D" id="2.30.30.1020">
    <property type="entry name" value="CCR4-NOT complex subunit 2/3/5, C-terminal domain"/>
    <property type="match status" value="1"/>
</dbReference>
<dbReference type="CDD" id="cd00067">
    <property type="entry name" value="GAL4"/>
    <property type="match status" value="1"/>
</dbReference>
<evidence type="ECO:0000313" key="5">
    <source>
        <dbReference type="EMBL" id="TID29979.1"/>
    </source>
</evidence>
<dbReference type="SMART" id="SM00066">
    <property type="entry name" value="GAL4"/>
    <property type="match status" value="1"/>
</dbReference>
<dbReference type="STRING" id="52247.A0A4T0X3P8"/>
<dbReference type="Gene3D" id="4.10.240.10">
    <property type="entry name" value="Zn(2)-C6 fungal-type DNA-binding domain"/>
    <property type="match status" value="1"/>
</dbReference>
<dbReference type="GO" id="GO:0000981">
    <property type="term" value="F:DNA-binding transcription factor activity, RNA polymerase II-specific"/>
    <property type="evidence" value="ECO:0007669"/>
    <property type="project" value="InterPro"/>
</dbReference>
<dbReference type="Pfam" id="PF11951">
    <property type="entry name" value="Fungal_trans_2"/>
    <property type="match status" value="1"/>
</dbReference>
<dbReference type="OrthoDB" id="5419315at2759"/>
<dbReference type="InterPro" id="IPR007282">
    <property type="entry name" value="NOT2/3/5_C"/>
</dbReference>
<dbReference type="Proteomes" id="UP000307173">
    <property type="component" value="Unassembled WGS sequence"/>
</dbReference>
<feature type="region of interest" description="Disordered" evidence="3">
    <location>
        <begin position="1"/>
        <end position="36"/>
    </location>
</feature>
<evidence type="ECO:0000256" key="2">
    <source>
        <dbReference type="ARBA" id="ARBA00023242"/>
    </source>
</evidence>
<dbReference type="InterPro" id="IPR001138">
    <property type="entry name" value="Zn2Cys6_DnaBD"/>
</dbReference>
<organism evidence="5 6">
    <name type="scientific">Pichia inconspicua</name>
    <dbReference type="NCBI Taxonomy" id="52247"/>
    <lineage>
        <taxon>Eukaryota</taxon>
        <taxon>Fungi</taxon>
        <taxon>Dikarya</taxon>
        <taxon>Ascomycota</taxon>
        <taxon>Saccharomycotina</taxon>
        <taxon>Pichiomycetes</taxon>
        <taxon>Pichiales</taxon>
        <taxon>Pichiaceae</taxon>
        <taxon>Pichia</taxon>
    </lineage>
</organism>
<keyword evidence="2" id="KW-0539">Nucleus</keyword>
<dbReference type="GO" id="GO:0008270">
    <property type="term" value="F:zinc ion binding"/>
    <property type="evidence" value="ECO:0007669"/>
    <property type="project" value="InterPro"/>
</dbReference>
<dbReference type="EMBL" id="SELW01000220">
    <property type="protein sequence ID" value="TID29979.1"/>
    <property type="molecule type" value="Genomic_DNA"/>
</dbReference>
<feature type="domain" description="Zn(2)-C6 fungal-type" evidence="4">
    <location>
        <begin position="313"/>
        <end position="343"/>
    </location>
</feature>
<dbReference type="InterPro" id="IPR021858">
    <property type="entry name" value="Fun_TF"/>
</dbReference>
<dbReference type="GO" id="GO:0045944">
    <property type="term" value="P:positive regulation of transcription by RNA polymerase II"/>
    <property type="evidence" value="ECO:0007669"/>
    <property type="project" value="TreeGrafter"/>
</dbReference>
<proteinExistence type="predicted"/>
<evidence type="ECO:0000256" key="1">
    <source>
        <dbReference type="ARBA" id="ARBA00004123"/>
    </source>
</evidence>
<feature type="compositionally biased region" description="Acidic residues" evidence="3">
    <location>
        <begin position="921"/>
        <end position="939"/>
    </location>
</feature>
<dbReference type="AlphaFoldDB" id="A0A4T0X3P8"/>
<reference evidence="5 6" key="1">
    <citation type="journal article" date="2019" name="Front. Genet.">
        <title>Whole-Genome Sequencing of the Opportunistic Yeast Pathogen Candida inconspicua Uncovers Its Hybrid Origin.</title>
        <authorList>
            <person name="Mixao V."/>
            <person name="Hansen A.P."/>
            <person name="Saus E."/>
            <person name="Boekhout T."/>
            <person name="Lass-Florl C."/>
            <person name="Gabaldon T."/>
        </authorList>
    </citation>
    <scope>NUCLEOTIDE SEQUENCE [LARGE SCALE GENOMIC DNA]</scope>
    <source>
        <strain evidence="5 6">CBS 180</strain>
    </source>
</reference>
<keyword evidence="6" id="KW-1185">Reference proteome</keyword>
<dbReference type="Pfam" id="PF04153">
    <property type="entry name" value="NOT2_3_5_C"/>
    <property type="match status" value="1"/>
</dbReference>
<comment type="subcellular location">
    <subcellularLocation>
        <location evidence="1">Nucleus</location>
    </subcellularLocation>
</comment>
<dbReference type="PANTHER" id="PTHR37534">
    <property type="entry name" value="TRANSCRIPTIONAL ACTIVATOR PROTEIN UGA3"/>
    <property type="match status" value="1"/>
</dbReference>